<evidence type="ECO:0000313" key="1">
    <source>
        <dbReference type="EMBL" id="KAK7021277.1"/>
    </source>
</evidence>
<dbReference type="Proteomes" id="UP001362999">
    <property type="component" value="Unassembled WGS sequence"/>
</dbReference>
<dbReference type="EMBL" id="JAWWNJ010000039">
    <property type="protein sequence ID" value="KAK7021277.1"/>
    <property type="molecule type" value="Genomic_DNA"/>
</dbReference>
<accession>A0AAW0B6P4</accession>
<protein>
    <submittedName>
        <fullName evidence="1">Uncharacterized protein</fullName>
    </submittedName>
</protein>
<reference evidence="1 2" key="1">
    <citation type="journal article" date="2024" name="J Genomics">
        <title>Draft genome sequencing and assembly of Favolaschia claudopus CIRM-BRFM 2984 isolated from oak limbs.</title>
        <authorList>
            <person name="Navarro D."/>
            <person name="Drula E."/>
            <person name="Chaduli D."/>
            <person name="Cazenave R."/>
            <person name="Ahrendt S."/>
            <person name="Wang J."/>
            <person name="Lipzen A."/>
            <person name="Daum C."/>
            <person name="Barry K."/>
            <person name="Grigoriev I.V."/>
            <person name="Favel A."/>
            <person name="Rosso M.N."/>
            <person name="Martin F."/>
        </authorList>
    </citation>
    <scope>NUCLEOTIDE SEQUENCE [LARGE SCALE GENOMIC DNA]</scope>
    <source>
        <strain evidence="1 2">CIRM-BRFM 2984</strain>
    </source>
</reference>
<sequence>MSLVHVERVEDDVISKPLEPLALYGGFSLPLILLLHGCYVDGLAEHQLGLQHRLLVSPGGGRAILVVILLDDKWEGRGIALVRFNEFYVVGGADFALDPVIANVRSRIAWVFGTLKAAVNGKMWTKVTPLQVARSQYYEEKTARVSVLPVCGEVFMESTKKRDPESLLSKCTFASPLKRRRMPLTQPIASKDGQNSLVSKLMMQIINNSTSIPEVCLEAEEGCSTHQKPKHNISQPFPTLFAQTKVALATNRLLQTSPAVVMLAREY</sequence>
<gene>
    <name evidence="1" type="ORF">R3P38DRAFT_2781406</name>
</gene>
<proteinExistence type="predicted"/>
<keyword evidence="2" id="KW-1185">Reference proteome</keyword>
<dbReference type="AlphaFoldDB" id="A0AAW0B6P4"/>
<organism evidence="1 2">
    <name type="scientific">Favolaschia claudopus</name>
    <dbReference type="NCBI Taxonomy" id="2862362"/>
    <lineage>
        <taxon>Eukaryota</taxon>
        <taxon>Fungi</taxon>
        <taxon>Dikarya</taxon>
        <taxon>Basidiomycota</taxon>
        <taxon>Agaricomycotina</taxon>
        <taxon>Agaricomycetes</taxon>
        <taxon>Agaricomycetidae</taxon>
        <taxon>Agaricales</taxon>
        <taxon>Marasmiineae</taxon>
        <taxon>Mycenaceae</taxon>
        <taxon>Favolaschia</taxon>
    </lineage>
</organism>
<name>A0AAW0B6P4_9AGAR</name>
<comment type="caution">
    <text evidence="1">The sequence shown here is derived from an EMBL/GenBank/DDBJ whole genome shotgun (WGS) entry which is preliminary data.</text>
</comment>
<evidence type="ECO:0000313" key="2">
    <source>
        <dbReference type="Proteomes" id="UP001362999"/>
    </source>
</evidence>